<evidence type="ECO:0000256" key="9">
    <source>
        <dbReference type="ARBA" id="ARBA00023034"/>
    </source>
</evidence>
<gene>
    <name evidence="15" type="ORF">PLEPLA_LOCUS41684</name>
</gene>
<name>A0A9N7VQN2_PLEPL</name>
<comment type="caution">
    <text evidence="15">The sequence shown here is derived from an EMBL/GenBank/DDBJ whole genome shotgun (WGS) entry which is preliminary data.</text>
</comment>
<evidence type="ECO:0000256" key="2">
    <source>
        <dbReference type="ARBA" id="ARBA00004922"/>
    </source>
</evidence>
<dbReference type="PANTHER" id="PTHR11214">
    <property type="entry name" value="BETA-1,3-N-ACETYLGLUCOSAMINYLTRANSFERASE"/>
    <property type="match status" value="1"/>
</dbReference>
<organism evidence="15 16">
    <name type="scientific">Pleuronectes platessa</name>
    <name type="common">European plaice</name>
    <dbReference type="NCBI Taxonomy" id="8262"/>
    <lineage>
        <taxon>Eukaryota</taxon>
        <taxon>Metazoa</taxon>
        <taxon>Chordata</taxon>
        <taxon>Craniata</taxon>
        <taxon>Vertebrata</taxon>
        <taxon>Euteleostomi</taxon>
        <taxon>Actinopterygii</taxon>
        <taxon>Neopterygii</taxon>
        <taxon>Teleostei</taxon>
        <taxon>Neoteleostei</taxon>
        <taxon>Acanthomorphata</taxon>
        <taxon>Carangaria</taxon>
        <taxon>Pleuronectiformes</taxon>
        <taxon>Pleuronectoidei</taxon>
        <taxon>Pleuronectidae</taxon>
        <taxon>Pleuronectes</taxon>
    </lineage>
</organism>
<keyword evidence="12" id="KW-0325">Glycoprotein</keyword>
<dbReference type="FunFam" id="3.90.550.50:FF:000001">
    <property type="entry name" value="Hexosyltransferase"/>
    <property type="match status" value="1"/>
</dbReference>
<dbReference type="EMBL" id="CADEAL010004192">
    <property type="protein sequence ID" value="CAB1453924.1"/>
    <property type="molecule type" value="Genomic_DNA"/>
</dbReference>
<keyword evidence="11" id="KW-0472">Membrane</keyword>
<evidence type="ECO:0000256" key="11">
    <source>
        <dbReference type="ARBA" id="ARBA00023136"/>
    </source>
</evidence>
<keyword evidence="7" id="KW-0735">Signal-anchor</keyword>
<keyword evidence="4 13" id="KW-0328">Glycosyltransferase</keyword>
<dbReference type="AlphaFoldDB" id="A0A9N7VQN2"/>
<dbReference type="GO" id="GO:0006629">
    <property type="term" value="P:lipid metabolic process"/>
    <property type="evidence" value="ECO:0007669"/>
    <property type="project" value="UniProtKB-KW"/>
</dbReference>
<sequence length="314" mass="36043">MLFLMMVTLMFIFHYSTTEVLWPLRRSSESCNSLTTANDFFPAYPHPYRFIVDEPHRCRQERPFLALMIPVAPHNRGARDVIRKTWGKNTTVQGHVVSYYFLLGLSAEGEGSEVLEEQLLAESRRHHDILQSDFLDSYKNLTIKTMVMFEWLNSHCPDTSYAMKIDADIFLNVHNLVFMLMTAPRHLFMTGRVAWGSAVLRDHDSKWCMPVSAFPESTYPPYALGLGYVFSMDLPIKILEASLQIKAIYLEDVPNYSRVARTHACTQDTQHAPFIPSAGLRVSANFSNYTTKRREPHTARKACDWSAYYIPSGV</sequence>
<dbReference type="GO" id="GO:0006493">
    <property type="term" value="P:protein O-linked glycosylation"/>
    <property type="evidence" value="ECO:0007669"/>
    <property type="project" value="TreeGrafter"/>
</dbReference>
<feature type="signal peptide" evidence="14">
    <location>
        <begin position="1"/>
        <end position="18"/>
    </location>
</feature>
<keyword evidence="14" id="KW-0732">Signal</keyword>
<evidence type="ECO:0000256" key="12">
    <source>
        <dbReference type="ARBA" id="ARBA00023180"/>
    </source>
</evidence>
<dbReference type="GO" id="GO:0000139">
    <property type="term" value="C:Golgi membrane"/>
    <property type="evidence" value="ECO:0007669"/>
    <property type="project" value="UniProtKB-SubCell"/>
</dbReference>
<dbReference type="Proteomes" id="UP001153269">
    <property type="component" value="Unassembled WGS sequence"/>
</dbReference>
<proteinExistence type="inferred from homology"/>
<evidence type="ECO:0000256" key="1">
    <source>
        <dbReference type="ARBA" id="ARBA00004323"/>
    </source>
</evidence>
<evidence type="ECO:0000256" key="3">
    <source>
        <dbReference type="ARBA" id="ARBA00008661"/>
    </source>
</evidence>
<dbReference type="GO" id="GO:0008499">
    <property type="term" value="F:N-acetyl-beta-D-glucosaminide beta-(1,3)-galactosyltransferase activity"/>
    <property type="evidence" value="ECO:0007669"/>
    <property type="project" value="TreeGrafter"/>
</dbReference>
<evidence type="ECO:0000256" key="10">
    <source>
        <dbReference type="ARBA" id="ARBA00023098"/>
    </source>
</evidence>
<comment type="similarity">
    <text evidence="3 13">Belongs to the glycosyltransferase 31 family.</text>
</comment>
<reference evidence="15" key="1">
    <citation type="submission" date="2020-03" db="EMBL/GenBank/DDBJ databases">
        <authorList>
            <person name="Weist P."/>
        </authorList>
    </citation>
    <scope>NUCLEOTIDE SEQUENCE</scope>
</reference>
<dbReference type="Pfam" id="PF01762">
    <property type="entry name" value="Galactosyl_T"/>
    <property type="match status" value="1"/>
</dbReference>
<keyword evidence="5" id="KW-0808">Transferase</keyword>
<dbReference type="PANTHER" id="PTHR11214:SF115">
    <property type="entry name" value="HEXOSYLTRANSFERASE"/>
    <property type="match status" value="1"/>
</dbReference>
<evidence type="ECO:0000256" key="4">
    <source>
        <dbReference type="ARBA" id="ARBA00022676"/>
    </source>
</evidence>
<evidence type="ECO:0000256" key="5">
    <source>
        <dbReference type="ARBA" id="ARBA00022679"/>
    </source>
</evidence>
<evidence type="ECO:0000313" key="16">
    <source>
        <dbReference type="Proteomes" id="UP001153269"/>
    </source>
</evidence>
<evidence type="ECO:0000256" key="8">
    <source>
        <dbReference type="ARBA" id="ARBA00022989"/>
    </source>
</evidence>
<evidence type="ECO:0000313" key="15">
    <source>
        <dbReference type="EMBL" id="CAB1453924.1"/>
    </source>
</evidence>
<dbReference type="Gene3D" id="3.90.550.50">
    <property type="match status" value="1"/>
</dbReference>
<keyword evidence="8" id="KW-1133">Transmembrane helix</keyword>
<evidence type="ECO:0000256" key="7">
    <source>
        <dbReference type="ARBA" id="ARBA00022968"/>
    </source>
</evidence>
<comment type="pathway">
    <text evidence="2">Protein modification; protein glycosylation.</text>
</comment>
<accession>A0A9N7VQN2</accession>
<keyword evidence="16" id="KW-1185">Reference proteome</keyword>
<keyword evidence="9 13" id="KW-0333">Golgi apparatus</keyword>
<dbReference type="EC" id="2.4.1.-" evidence="13"/>
<keyword evidence="10" id="KW-0443">Lipid metabolism</keyword>
<comment type="subcellular location">
    <subcellularLocation>
        <location evidence="1 13">Golgi apparatus membrane</location>
        <topology evidence="1 13">Single-pass type II membrane protein</topology>
    </subcellularLocation>
</comment>
<evidence type="ECO:0000256" key="6">
    <source>
        <dbReference type="ARBA" id="ARBA00022692"/>
    </source>
</evidence>
<protein>
    <recommendedName>
        <fullName evidence="13">Hexosyltransferase</fullName>
        <ecNumber evidence="13">2.4.1.-</ecNumber>
    </recommendedName>
</protein>
<keyword evidence="6" id="KW-0812">Transmembrane</keyword>
<evidence type="ECO:0000256" key="14">
    <source>
        <dbReference type="SAM" id="SignalP"/>
    </source>
</evidence>
<dbReference type="InterPro" id="IPR002659">
    <property type="entry name" value="Glyco_trans_31"/>
</dbReference>
<feature type="chain" id="PRO_5040307336" description="Hexosyltransferase" evidence="14">
    <location>
        <begin position="19"/>
        <end position="314"/>
    </location>
</feature>
<evidence type="ECO:0000256" key="13">
    <source>
        <dbReference type="RuleBase" id="RU363063"/>
    </source>
</evidence>